<dbReference type="AlphaFoldDB" id="A0A5C5RRE7"/>
<reference evidence="1 2" key="1">
    <citation type="submission" date="2019-06" db="EMBL/GenBank/DDBJ databases">
        <title>Tsukamurella conjunctivitidis sp. nov., Tsukamurella assacharolytica sp. nov. and Tsukamurella sputae sp. nov. isolated from patients with conjunctivitis, bacteraemia (lymphoma) and respiratory infection (sputum) in Hong Kong.</title>
        <authorList>
            <person name="Teng J.L.L."/>
            <person name="Lee H.H."/>
            <person name="Fong J.Y.H."/>
            <person name="Fok K.M.N."/>
            <person name="Lau S.K.P."/>
            <person name="Woo P.C.Y."/>
        </authorList>
    </citation>
    <scope>NUCLEOTIDE SEQUENCE [LARGE SCALE GENOMIC DNA]</scope>
    <source>
        <strain evidence="1 2">HKU72</strain>
    </source>
</reference>
<organism evidence="1 2">
    <name type="scientific">Tsukamurella conjunctivitidis</name>
    <dbReference type="NCBI Taxonomy" id="2592068"/>
    <lineage>
        <taxon>Bacteria</taxon>
        <taxon>Bacillati</taxon>
        <taxon>Actinomycetota</taxon>
        <taxon>Actinomycetes</taxon>
        <taxon>Mycobacteriales</taxon>
        <taxon>Tsukamurellaceae</taxon>
        <taxon>Tsukamurella</taxon>
    </lineage>
</organism>
<dbReference type="Proteomes" id="UP000319375">
    <property type="component" value="Unassembled WGS sequence"/>
</dbReference>
<evidence type="ECO:0000313" key="2">
    <source>
        <dbReference type="Proteomes" id="UP000319375"/>
    </source>
</evidence>
<accession>A0A5C5RRE7</accession>
<proteinExistence type="predicted"/>
<sequence>MKRRDIIKRLRQIAKDRGEELILVEGGRHTKASIGDRNTTIPRHNEVNEMTANSIIKHMEGKEAGE</sequence>
<dbReference type="RefSeq" id="WP_146489281.1">
    <property type="nucleotide sequence ID" value="NZ_VIGX01000026.1"/>
</dbReference>
<evidence type="ECO:0008006" key="3">
    <source>
        <dbReference type="Google" id="ProtNLM"/>
    </source>
</evidence>
<evidence type="ECO:0000313" key="1">
    <source>
        <dbReference type="EMBL" id="TWS25607.1"/>
    </source>
</evidence>
<comment type="caution">
    <text evidence="1">The sequence shown here is derived from an EMBL/GenBank/DDBJ whole genome shotgun (WGS) entry which is preliminary data.</text>
</comment>
<dbReference type="OrthoDB" id="3432003at2"/>
<protein>
    <recommendedName>
        <fullName evidence="3">Type II toxin-antitoxin system HicA family toxin</fullName>
    </recommendedName>
</protein>
<keyword evidence="2" id="KW-1185">Reference proteome</keyword>
<dbReference type="EMBL" id="VIGX01000026">
    <property type="protein sequence ID" value="TWS25607.1"/>
    <property type="molecule type" value="Genomic_DNA"/>
</dbReference>
<gene>
    <name evidence="1" type="ORF">FK530_23085</name>
</gene>
<name>A0A5C5RRE7_9ACTN</name>